<evidence type="ECO:0000313" key="2">
    <source>
        <dbReference type="EMBL" id="SFS70556.1"/>
    </source>
</evidence>
<feature type="transmembrane region" description="Helical" evidence="1">
    <location>
        <begin position="20"/>
        <end position="45"/>
    </location>
</feature>
<dbReference type="Proteomes" id="UP000198788">
    <property type="component" value="Unassembled WGS sequence"/>
</dbReference>
<proteinExistence type="predicted"/>
<accession>A0A1I6S0X2</accession>
<dbReference type="AlphaFoldDB" id="A0A1I6S0X2"/>
<name>A0A1I6S0X2_9CAUL</name>
<evidence type="ECO:0000256" key="1">
    <source>
        <dbReference type="SAM" id="Phobius"/>
    </source>
</evidence>
<dbReference type="STRING" id="871741.SAMN05192570_2070"/>
<sequence>MTDWAKAMNPTAPLNTEAEALAAARASAIAIFLGVIWGIVGVIYLMTAGQEAMAAAMAAAGGDEATAGMAGSMAQVALYMSIGMVVIQAILGFVQWTKPNKVIPILFIILVVYGLGSTALSQLMADQMGVPEGSQGPLWLVAAGFVVMIVQLVLHIAGVRGAAKLDKVRMEAAQNY</sequence>
<keyword evidence="1" id="KW-1133">Transmembrane helix</keyword>
<dbReference type="RefSeq" id="WP_092309992.1">
    <property type="nucleotide sequence ID" value="NZ_FOZV01000004.1"/>
</dbReference>
<gene>
    <name evidence="2" type="ORF">SAMN05192570_2070</name>
</gene>
<keyword evidence="3" id="KW-1185">Reference proteome</keyword>
<keyword evidence="1" id="KW-0472">Membrane</keyword>
<reference evidence="3" key="1">
    <citation type="submission" date="2016-10" db="EMBL/GenBank/DDBJ databases">
        <authorList>
            <person name="Varghese N."/>
            <person name="Submissions S."/>
        </authorList>
    </citation>
    <scope>NUCLEOTIDE SEQUENCE [LARGE SCALE GENOMIC DNA]</scope>
    <source>
        <strain evidence="3">CGMCC 1.10683</strain>
    </source>
</reference>
<feature type="transmembrane region" description="Helical" evidence="1">
    <location>
        <begin position="76"/>
        <end position="96"/>
    </location>
</feature>
<dbReference type="EMBL" id="FOZV01000004">
    <property type="protein sequence ID" value="SFS70556.1"/>
    <property type="molecule type" value="Genomic_DNA"/>
</dbReference>
<feature type="transmembrane region" description="Helical" evidence="1">
    <location>
        <begin position="137"/>
        <end position="157"/>
    </location>
</feature>
<organism evidence="2 3">
    <name type="scientific">Brevundimonas viscosa</name>
    <dbReference type="NCBI Taxonomy" id="871741"/>
    <lineage>
        <taxon>Bacteria</taxon>
        <taxon>Pseudomonadati</taxon>
        <taxon>Pseudomonadota</taxon>
        <taxon>Alphaproteobacteria</taxon>
        <taxon>Caulobacterales</taxon>
        <taxon>Caulobacteraceae</taxon>
        <taxon>Brevundimonas</taxon>
    </lineage>
</organism>
<protein>
    <submittedName>
        <fullName evidence="2">Uncharacterized protein</fullName>
    </submittedName>
</protein>
<dbReference type="OrthoDB" id="7204108at2"/>
<feature type="transmembrane region" description="Helical" evidence="1">
    <location>
        <begin position="102"/>
        <end position="125"/>
    </location>
</feature>
<evidence type="ECO:0000313" key="3">
    <source>
        <dbReference type="Proteomes" id="UP000198788"/>
    </source>
</evidence>
<keyword evidence="1" id="KW-0812">Transmembrane</keyword>